<keyword evidence="1" id="KW-1133">Transmembrane helix</keyword>
<evidence type="ECO:0000313" key="3">
    <source>
        <dbReference type="Proteomes" id="UP000244855"/>
    </source>
</evidence>
<dbReference type="AlphaFoldDB" id="A0A2V1DIM4"/>
<evidence type="ECO:0000256" key="1">
    <source>
        <dbReference type="SAM" id="Phobius"/>
    </source>
</evidence>
<reference evidence="2 3" key="1">
    <citation type="journal article" date="2018" name="Sci. Rep.">
        <title>Comparative genomics provides insights into the lifestyle and reveals functional heterogeneity of dark septate endophytic fungi.</title>
        <authorList>
            <person name="Knapp D.G."/>
            <person name="Nemeth J.B."/>
            <person name="Barry K."/>
            <person name="Hainaut M."/>
            <person name="Henrissat B."/>
            <person name="Johnson J."/>
            <person name="Kuo A."/>
            <person name="Lim J.H.P."/>
            <person name="Lipzen A."/>
            <person name="Nolan M."/>
            <person name="Ohm R.A."/>
            <person name="Tamas L."/>
            <person name="Grigoriev I.V."/>
            <person name="Spatafora J.W."/>
            <person name="Nagy L.G."/>
            <person name="Kovacs G.M."/>
        </authorList>
    </citation>
    <scope>NUCLEOTIDE SEQUENCE [LARGE SCALE GENOMIC DNA]</scope>
    <source>
        <strain evidence="2 3">DSE2036</strain>
    </source>
</reference>
<evidence type="ECO:0000313" key="2">
    <source>
        <dbReference type="EMBL" id="PVH97711.1"/>
    </source>
</evidence>
<name>A0A2V1DIM4_9PLEO</name>
<feature type="transmembrane region" description="Helical" evidence="1">
    <location>
        <begin position="26"/>
        <end position="45"/>
    </location>
</feature>
<protein>
    <submittedName>
        <fullName evidence="2">Uncharacterized protein</fullName>
    </submittedName>
</protein>
<keyword evidence="1" id="KW-0472">Membrane</keyword>
<dbReference type="EMBL" id="KZ805430">
    <property type="protein sequence ID" value="PVH97711.1"/>
    <property type="molecule type" value="Genomic_DNA"/>
</dbReference>
<sequence>MPSATKPSKPPLGIFLNFKAYREDSFYFSWVACPFGYVQFFSALVKGRSLLASIKISILIEKELVFSSTTA</sequence>
<gene>
    <name evidence="2" type="ORF">DM02DRAFT_74307</name>
</gene>
<proteinExistence type="predicted"/>
<dbReference type="Proteomes" id="UP000244855">
    <property type="component" value="Unassembled WGS sequence"/>
</dbReference>
<organism evidence="2 3">
    <name type="scientific">Periconia macrospinosa</name>
    <dbReference type="NCBI Taxonomy" id="97972"/>
    <lineage>
        <taxon>Eukaryota</taxon>
        <taxon>Fungi</taxon>
        <taxon>Dikarya</taxon>
        <taxon>Ascomycota</taxon>
        <taxon>Pezizomycotina</taxon>
        <taxon>Dothideomycetes</taxon>
        <taxon>Pleosporomycetidae</taxon>
        <taxon>Pleosporales</taxon>
        <taxon>Massarineae</taxon>
        <taxon>Periconiaceae</taxon>
        <taxon>Periconia</taxon>
    </lineage>
</organism>
<keyword evidence="1" id="KW-0812">Transmembrane</keyword>
<keyword evidence="3" id="KW-1185">Reference proteome</keyword>
<accession>A0A2V1DIM4</accession>